<dbReference type="Gene3D" id="2.70.150.10">
    <property type="entry name" value="Calcium-transporting ATPase, cytoplasmic transduction domain A"/>
    <property type="match status" value="1"/>
</dbReference>
<dbReference type="InterPro" id="IPR027256">
    <property type="entry name" value="P-typ_ATPase_IB"/>
</dbReference>
<dbReference type="InterPro" id="IPR023298">
    <property type="entry name" value="ATPase_P-typ_TM_dom_sf"/>
</dbReference>
<feature type="compositionally biased region" description="Basic and acidic residues" evidence="9">
    <location>
        <begin position="9"/>
        <end position="30"/>
    </location>
</feature>
<dbReference type="FunFam" id="3.40.1110.10:FF:000043">
    <property type="entry name" value="Putative cadmium/zinc-transporting ATPase 3"/>
    <property type="match status" value="1"/>
</dbReference>
<dbReference type="Gene3D" id="3.40.1110.10">
    <property type="entry name" value="Calcium-transporting ATPase, cytoplasmic domain N"/>
    <property type="match status" value="1"/>
</dbReference>
<feature type="transmembrane region" description="Helical" evidence="8">
    <location>
        <begin position="641"/>
        <end position="663"/>
    </location>
</feature>
<dbReference type="NCBIfam" id="TIGR01512">
    <property type="entry name" value="ATPase-IB2_Cd"/>
    <property type="match status" value="1"/>
</dbReference>
<dbReference type="NCBIfam" id="TIGR01494">
    <property type="entry name" value="ATPase_P-type"/>
    <property type="match status" value="1"/>
</dbReference>
<dbReference type="GO" id="GO:0016887">
    <property type="term" value="F:ATP hydrolysis activity"/>
    <property type="evidence" value="ECO:0007669"/>
    <property type="project" value="InterPro"/>
</dbReference>
<comment type="similarity">
    <text evidence="2 8">Belongs to the cation transport ATPase (P-type) (TC 3.A.3) family. Type IB subfamily.</text>
</comment>
<dbReference type="GO" id="GO:0005524">
    <property type="term" value="F:ATP binding"/>
    <property type="evidence" value="ECO:0007669"/>
    <property type="project" value="UniProtKB-UniRule"/>
</dbReference>
<comment type="subcellular location">
    <subcellularLocation>
        <location evidence="1 8">Membrane</location>
    </subcellularLocation>
</comment>
<feature type="region of interest" description="Disordered" evidence="9">
    <location>
        <begin position="1"/>
        <end position="30"/>
    </location>
</feature>
<evidence type="ECO:0000256" key="2">
    <source>
        <dbReference type="ARBA" id="ARBA00006024"/>
    </source>
</evidence>
<dbReference type="NCBIfam" id="TIGR01525">
    <property type="entry name" value="ATPase-IB_hvy"/>
    <property type="match status" value="1"/>
</dbReference>
<evidence type="ECO:0000256" key="5">
    <source>
        <dbReference type="ARBA" id="ARBA00022967"/>
    </source>
</evidence>
<dbReference type="InterPro" id="IPR023299">
    <property type="entry name" value="ATPase_P-typ_cyto_dom_N"/>
</dbReference>
<feature type="transmembrane region" description="Helical" evidence="8">
    <location>
        <begin position="309"/>
        <end position="337"/>
    </location>
</feature>
<evidence type="ECO:0000256" key="6">
    <source>
        <dbReference type="ARBA" id="ARBA00022989"/>
    </source>
</evidence>
<dbReference type="AlphaFoldDB" id="A0A2N9IE17"/>
<proteinExistence type="inferred from homology"/>
<dbReference type="InterPro" id="IPR044492">
    <property type="entry name" value="P_typ_ATPase_HD_dom"/>
</dbReference>
<accession>A0A2N9IE17</accession>
<gene>
    <name evidence="11" type="ORF">FSB_LOCUS50151</name>
</gene>
<evidence type="ECO:0000256" key="9">
    <source>
        <dbReference type="SAM" id="MobiDB-lite"/>
    </source>
</evidence>
<dbReference type="GO" id="GO:0046872">
    <property type="term" value="F:metal ion binding"/>
    <property type="evidence" value="ECO:0007669"/>
    <property type="project" value="UniProtKB-KW"/>
</dbReference>
<dbReference type="GO" id="GO:0016020">
    <property type="term" value="C:membrane"/>
    <property type="evidence" value="ECO:0007669"/>
    <property type="project" value="UniProtKB-SubCell"/>
</dbReference>
<keyword evidence="8" id="KW-0067">ATP-binding</keyword>
<name>A0A2N9IE17_FAGSY</name>
<evidence type="ECO:0000313" key="11">
    <source>
        <dbReference type="EMBL" id="SPD22269.1"/>
    </source>
</evidence>
<dbReference type="PRINTS" id="PR00119">
    <property type="entry name" value="CATATPASE"/>
</dbReference>
<dbReference type="EMBL" id="OIVN01005401">
    <property type="protein sequence ID" value="SPD22269.1"/>
    <property type="molecule type" value="Genomic_DNA"/>
</dbReference>
<dbReference type="FunFam" id="2.70.150.10:FF:000002">
    <property type="entry name" value="Copper-transporting ATPase 1, putative"/>
    <property type="match status" value="1"/>
</dbReference>
<dbReference type="InterPro" id="IPR059000">
    <property type="entry name" value="ATPase_P-type_domA"/>
</dbReference>
<dbReference type="Gene3D" id="3.40.50.1000">
    <property type="entry name" value="HAD superfamily/HAD-like"/>
    <property type="match status" value="1"/>
</dbReference>
<dbReference type="SFLD" id="SFLDF00027">
    <property type="entry name" value="p-type_atpase"/>
    <property type="match status" value="1"/>
</dbReference>
<dbReference type="SFLD" id="SFLDS00003">
    <property type="entry name" value="Haloacid_Dehalogenase"/>
    <property type="match status" value="1"/>
</dbReference>
<dbReference type="SUPFAM" id="SSF81653">
    <property type="entry name" value="Calcium ATPase, transduction domain A"/>
    <property type="match status" value="1"/>
</dbReference>
<dbReference type="PROSITE" id="PS01229">
    <property type="entry name" value="COF_2"/>
    <property type="match status" value="1"/>
</dbReference>
<evidence type="ECO:0000256" key="1">
    <source>
        <dbReference type="ARBA" id="ARBA00004370"/>
    </source>
</evidence>
<dbReference type="Pfam" id="PF00702">
    <property type="entry name" value="Hydrolase"/>
    <property type="match status" value="1"/>
</dbReference>
<evidence type="ECO:0000256" key="7">
    <source>
        <dbReference type="ARBA" id="ARBA00023136"/>
    </source>
</evidence>
<dbReference type="PROSITE" id="PS00154">
    <property type="entry name" value="ATPASE_E1_E2"/>
    <property type="match status" value="1"/>
</dbReference>
<dbReference type="InterPro" id="IPR051014">
    <property type="entry name" value="Cation_Transport_ATPase_IB"/>
</dbReference>
<keyword evidence="6 8" id="KW-1133">Transmembrane helix</keyword>
<feature type="transmembrane region" description="Helical" evidence="8">
    <location>
        <begin position="616"/>
        <end position="635"/>
    </location>
</feature>
<evidence type="ECO:0000256" key="4">
    <source>
        <dbReference type="ARBA" id="ARBA00022723"/>
    </source>
</evidence>
<keyword evidence="5" id="KW-1278">Translocase</keyword>
<dbReference type="InterPro" id="IPR001757">
    <property type="entry name" value="P_typ_ATPase"/>
</dbReference>
<keyword evidence="7 8" id="KW-0472">Membrane</keyword>
<evidence type="ECO:0000259" key="10">
    <source>
        <dbReference type="Pfam" id="PF00122"/>
    </source>
</evidence>
<dbReference type="InterPro" id="IPR023214">
    <property type="entry name" value="HAD_sf"/>
</dbReference>
<evidence type="ECO:0000256" key="8">
    <source>
        <dbReference type="RuleBase" id="RU362081"/>
    </source>
</evidence>
<dbReference type="SUPFAM" id="SSF56784">
    <property type="entry name" value="HAD-like"/>
    <property type="match status" value="1"/>
</dbReference>
<dbReference type="Pfam" id="PF00122">
    <property type="entry name" value="E1-E2_ATPase"/>
    <property type="match status" value="1"/>
</dbReference>
<dbReference type="CDD" id="cd02079">
    <property type="entry name" value="P-type_ATPase_HM"/>
    <property type="match status" value="1"/>
</dbReference>
<sequence length="828" mass="90262">MMRKMKSKREREHDEKDEEQERERGERENMMRKMKIEALNKVRLEATVRPQEQSSFQNKWPAPSTMFSGLFLALSFLKYVYQPLEWLALGAVLVGLPTLILRSIASIRSLTLNVNILVLMAVVATLALQDYWEAGTVVFLFSIAQWLETRASYKAMATMSSLTNMAPQKAIIAETGEHVDVNVVEMHTVIAIKAGDVIPIDGIVVEGKCEVDEKMLTGESFPVTKELDSTVWAGTINLNGYISVKTIALAEDCVVSRMAELVEEAHNKKSRTQRFIDDCAKYYIPVVMLISAAFAVIPAVLRLPNENHWFHLAIVVLVSACPCALILSTPVAIFCALSKAATTGLLIKGGDYLEILAKVKTVAFDKTGTITRGEFVVTDFLATNDDVSLNALLYWVSSIESKSSHPMAAALIDYGRLHSIEPKPENVEDFENFPGEGVFGKIDNKNIYIGNRRIGLRAGCGAELHNMEGKTNGYIYCGATLVGTFSLLDSCRSGAMEAIEEIKSLGIKSVMLTGDSHAAAMLAQDQLGHALDVVHSELLPEDKARIIEDYKKEGPTAMIGDGINDAPALATADIGISMGISGSALAMETGHVILMSNNIQNIPIAIQLARRTFRKLVVNVIISITTKGAILALAFAGYPLIWAAVLTDVGTCLIVILNSMLLLQETPKQKGGFSRSRYGTFSMTSYVKDKSINPEEEKQCNDGCCKKVIHDVESPRVNNLRGTGPLSLSFIGESQITNLVGKQAGDNNKVCSDGCCDKVTHSAGIELDNDTCEINMIKHMEPCNNVASSGQGCSNCTQVSCKDKNFANIAESSSSSVCMDRLSEIKIE</sequence>
<feature type="transmembrane region" description="Helical" evidence="8">
    <location>
        <begin position="112"/>
        <end position="128"/>
    </location>
</feature>
<organism evidence="11">
    <name type="scientific">Fagus sylvatica</name>
    <name type="common">Beechnut</name>
    <dbReference type="NCBI Taxonomy" id="28930"/>
    <lineage>
        <taxon>Eukaryota</taxon>
        <taxon>Viridiplantae</taxon>
        <taxon>Streptophyta</taxon>
        <taxon>Embryophyta</taxon>
        <taxon>Tracheophyta</taxon>
        <taxon>Spermatophyta</taxon>
        <taxon>Magnoliopsida</taxon>
        <taxon>eudicotyledons</taxon>
        <taxon>Gunneridae</taxon>
        <taxon>Pentapetalae</taxon>
        <taxon>rosids</taxon>
        <taxon>fabids</taxon>
        <taxon>Fagales</taxon>
        <taxon>Fagaceae</taxon>
        <taxon>Fagus</taxon>
    </lineage>
</organism>
<dbReference type="InterPro" id="IPR036412">
    <property type="entry name" value="HAD-like_sf"/>
</dbReference>
<feature type="domain" description="P-type ATPase A" evidence="10">
    <location>
        <begin position="173"/>
        <end position="263"/>
    </location>
</feature>
<dbReference type="PANTHER" id="PTHR48085:SF3">
    <property type="entry name" value="INACTIVE CADMIUM_ZINC-TRANSPORTING ATPASE HMA3"/>
    <property type="match status" value="1"/>
</dbReference>
<dbReference type="InterPro" id="IPR018303">
    <property type="entry name" value="ATPase_P-typ_P_site"/>
</dbReference>
<dbReference type="SFLD" id="SFLDG00002">
    <property type="entry name" value="C1.7:_P-type_atpase_like"/>
    <property type="match status" value="1"/>
</dbReference>
<dbReference type="InterPro" id="IPR008250">
    <property type="entry name" value="ATPase_P-typ_transduc_dom_A_sf"/>
</dbReference>
<dbReference type="PANTHER" id="PTHR48085">
    <property type="entry name" value="CADMIUM/ZINC-TRANSPORTING ATPASE HMA2-RELATED"/>
    <property type="match status" value="1"/>
</dbReference>
<dbReference type="GO" id="GO:0019829">
    <property type="term" value="F:ATPase-coupled monoatomic cation transmembrane transporter activity"/>
    <property type="evidence" value="ECO:0007669"/>
    <property type="project" value="InterPro"/>
</dbReference>
<keyword evidence="3 8" id="KW-0812">Transmembrane</keyword>
<protein>
    <recommendedName>
        <fullName evidence="10">P-type ATPase A domain-containing protein</fullName>
    </recommendedName>
</protein>
<keyword evidence="4 8" id="KW-0479">Metal-binding</keyword>
<feature type="transmembrane region" description="Helical" evidence="8">
    <location>
        <begin position="282"/>
        <end position="303"/>
    </location>
</feature>
<reference evidence="11" key="1">
    <citation type="submission" date="2018-02" db="EMBL/GenBank/DDBJ databases">
        <authorList>
            <person name="Cohen D.B."/>
            <person name="Kent A.D."/>
        </authorList>
    </citation>
    <scope>NUCLEOTIDE SEQUENCE</scope>
</reference>
<feature type="transmembrane region" description="Helical" evidence="8">
    <location>
        <begin position="60"/>
        <end position="80"/>
    </location>
</feature>
<evidence type="ECO:0000256" key="3">
    <source>
        <dbReference type="ARBA" id="ARBA00022692"/>
    </source>
</evidence>
<dbReference type="SUPFAM" id="SSF81665">
    <property type="entry name" value="Calcium ATPase, transmembrane domain M"/>
    <property type="match status" value="1"/>
</dbReference>
<keyword evidence="8" id="KW-0547">Nucleotide-binding</keyword>